<organism evidence="12 13">
    <name type="scientific">Castilleja foliolosa</name>
    <dbReference type="NCBI Taxonomy" id="1961234"/>
    <lineage>
        <taxon>Eukaryota</taxon>
        <taxon>Viridiplantae</taxon>
        <taxon>Streptophyta</taxon>
        <taxon>Embryophyta</taxon>
        <taxon>Tracheophyta</taxon>
        <taxon>Spermatophyta</taxon>
        <taxon>Magnoliopsida</taxon>
        <taxon>eudicotyledons</taxon>
        <taxon>Gunneridae</taxon>
        <taxon>Pentapetalae</taxon>
        <taxon>asterids</taxon>
        <taxon>lamiids</taxon>
        <taxon>Lamiales</taxon>
        <taxon>Orobanchaceae</taxon>
        <taxon>Pedicularideae</taxon>
        <taxon>Castillejinae</taxon>
        <taxon>Castilleja</taxon>
    </lineage>
</organism>
<evidence type="ECO:0000313" key="13">
    <source>
        <dbReference type="Proteomes" id="UP001632038"/>
    </source>
</evidence>
<feature type="domain" description="Disease resistance R13L4/SHOC-2-like LRR" evidence="10">
    <location>
        <begin position="534"/>
        <end position="855"/>
    </location>
</feature>
<dbReference type="PRINTS" id="PR00364">
    <property type="entry name" value="DISEASERSIST"/>
</dbReference>
<dbReference type="InterPro" id="IPR042197">
    <property type="entry name" value="Apaf_helical"/>
</dbReference>
<keyword evidence="2" id="KW-0433">Leucine-rich repeat</keyword>
<dbReference type="SUPFAM" id="SSF52058">
    <property type="entry name" value="L domain-like"/>
    <property type="match status" value="2"/>
</dbReference>
<dbReference type="Pfam" id="PF23559">
    <property type="entry name" value="WHD_DRP"/>
    <property type="match status" value="1"/>
</dbReference>
<evidence type="ECO:0000256" key="2">
    <source>
        <dbReference type="ARBA" id="ARBA00022614"/>
    </source>
</evidence>
<accession>A0ABD3DMH7</accession>
<keyword evidence="3" id="KW-0677">Repeat</keyword>
<dbReference type="EMBL" id="JAVIJP010000016">
    <property type="protein sequence ID" value="KAL3642886.1"/>
    <property type="molecule type" value="Genomic_DNA"/>
</dbReference>
<dbReference type="Proteomes" id="UP001632038">
    <property type="component" value="Unassembled WGS sequence"/>
</dbReference>
<dbReference type="Gene3D" id="3.40.50.300">
    <property type="entry name" value="P-loop containing nucleotide triphosphate hydrolases"/>
    <property type="match status" value="1"/>
</dbReference>
<evidence type="ECO:0000256" key="1">
    <source>
        <dbReference type="ARBA" id="ARBA00008894"/>
    </source>
</evidence>
<dbReference type="Pfam" id="PF18052">
    <property type="entry name" value="Rx_N"/>
    <property type="match status" value="1"/>
</dbReference>
<dbReference type="InterPro" id="IPR032675">
    <property type="entry name" value="LRR_dom_sf"/>
</dbReference>
<feature type="domain" description="Disease resistance protein winged helix" evidence="9">
    <location>
        <begin position="426"/>
        <end position="487"/>
    </location>
</feature>
<evidence type="ECO:0008006" key="14">
    <source>
        <dbReference type="Google" id="ProtNLM"/>
    </source>
</evidence>
<feature type="domain" description="NB-ARC" evidence="7">
    <location>
        <begin position="170"/>
        <end position="342"/>
    </location>
</feature>
<dbReference type="Gene3D" id="1.10.8.430">
    <property type="entry name" value="Helical domain of apoptotic protease-activating factors"/>
    <property type="match status" value="1"/>
</dbReference>
<reference evidence="13" key="1">
    <citation type="journal article" date="2024" name="IScience">
        <title>Strigolactones Initiate the Formation of Haustorium-like Structures in Castilleja.</title>
        <authorList>
            <person name="Buerger M."/>
            <person name="Peterson D."/>
            <person name="Chory J."/>
        </authorList>
    </citation>
    <scope>NUCLEOTIDE SEQUENCE [LARGE SCALE GENOMIC DNA]</scope>
</reference>
<proteinExistence type="inferred from homology"/>
<dbReference type="GO" id="GO:0006952">
    <property type="term" value="P:defense response"/>
    <property type="evidence" value="ECO:0007669"/>
    <property type="project" value="UniProtKB-KW"/>
</dbReference>
<feature type="domain" description="Disease resistance N-terminal" evidence="8">
    <location>
        <begin position="10"/>
        <end position="98"/>
    </location>
</feature>
<evidence type="ECO:0000259" key="11">
    <source>
        <dbReference type="Pfam" id="PF25019"/>
    </source>
</evidence>
<dbReference type="Pfam" id="PF23598">
    <property type="entry name" value="LRR_14"/>
    <property type="match status" value="1"/>
</dbReference>
<protein>
    <recommendedName>
        <fullName evidence="14">Disease resistance protein RGA3</fullName>
    </recommendedName>
</protein>
<dbReference type="AlphaFoldDB" id="A0ABD3DMH7"/>
<evidence type="ECO:0000256" key="4">
    <source>
        <dbReference type="ARBA" id="ARBA00022741"/>
    </source>
</evidence>
<evidence type="ECO:0000256" key="6">
    <source>
        <dbReference type="ARBA" id="ARBA00022840"/>
    </source>
</evidence>
<dbReference type="Gene3D" id="1.20.5.4130">
    <property type="match status" value="1"/>
</dbReference>
<gene>
    <name evidence="12" type="ORF">CASFOL_013701</name>
</gene>
<evidence type="ECO:0000256" key="5">
    <source>
        <dbReference type="ARBA" id="ARBA00022821"/>
    </source>
</evidence>
<dbReference type="InterPro" id="IPR055414">
    <property type="entry name" value="LRR_R13L4/SHOC2-like"/>
</dbReference>
<evidence type="ECO:0000259" key="7">
    <source>
        <dbReference type="Pfam" id="PF00931"/>
    </source>
</evidence>
<evidence type="ECO:0000313" key="12">
    <source>
        <dbReference type="EMBL" id="KAL3642886.1"/>
    </source>
</evidence>
<dbReference type="GO" id="GO:0051707">
    <property type="term" value="P:response to other organism"/>
    <property type="evidence" value="ECO:0007669"/>
    <property type="project" value="UniProtKB-ARBA"/>
</dbReference>
<dbReference type="PANTHER" id="PTHR36766:SF70">
    <property type="entry name" value="DISEASE RESISTANCE PROTEIN RGA4"/>
    <property type="match status" value="1"/>
</dbReference>
<dbReference type="Gene3D" id="3.80.10.10">
    <property type="entry name" value="Ribonuclease Inhibitor"/>
    <property type="match status" value="3"/>
</dbReference>
<keyword evidence="13" id="KW-1185">Reference proteome</keyword>
<dbReference type="InterPro" id="IPR002182">
    <property type="entry name" value="NB-ARC"/>
</dbReference>
<dbReference type="Gene3D" id="1.10.10.10">
    <property type="entry name" value="Winged helix-like DNA-binding domain superfamily/Winged helix DNA-binding domain"/>
    <property type="match status" value="1"/>
</dbReference>
<evidence type="ECO:0000259" key="8">
    <source>
        <dbReference type="Pfam" id="PF18052"/>
    </source>
</evidence>
<sequence>MAEAAVGATIQVLLENLLTLSKEQIGLVRNFKNDLEKLHQTISMVNDFLHDAEKRQVTDRAVKRWLRDLEALAFEADNVFDEFNYHLLSKKVGPTRNKSVKKKVQSLFPCSYRRKLGRRIKGINEKFESINQTASKLGLQNIAAQAPVYVVSASRQTDSFSEDPIFLGREDDVSSILDTLITAEQKLAVLPIVGMGGQGKTTLARKLFNHEQIKTHFGDNRVWVHVPRIFDDVVLFKRILTSMKPESNVEHGNREALLKMLQKELGAKKYLFLLDDVWNEDREKWVDFERSLLGISSTNGNCIIVTTRSESVASIVGPLRVHKLKGLSKDDCWSIIKAKAFREGYNYPLEFEAICENVAEKCGGSPLAANVVGGLLLGKSKDEWMSIEKDWLADFGDENPITKILKLSYDNLPSPSVKKCFAYCSIFPKGYRILKERLVELWMAEGFIQILDGNRIFNLLLQNSLFQAYNYGNVIFCNMHDLVHDLAYSILFENDNVTDDVCQRRYIGYKPSGDGLLSIPEGQEKFVRTLFFNGKLSDIKLSDFKSLRAFNFVGKEDNEELPTSIRKLKHLRYLDISKTSIKYLPDSIGELFHLQTLIVRDELLEKLPDSMSCLISLRHLHIFSGKYFKTTLPRGIGKLTSLQHLPYFCVGGEKGLEISELGNMKDLKGKLEIHNLENVRDKNEAISADLLGKAGIYELKLVWEGSKEGDEANDESVLEGLRPHPNLKRLEICGFKGKSLSLWEGLNNLVEIKLEKCCECEELMLCHLPHLKSLNLDGLTNVKSIRSSFFGNIDTLNVVFPMLERVDLRDMPNLKEWDEVVVFPRLKYLNIYKCVQLTRAPSHFPCLEDLEMEDMESSLALESICGIKLTSLTNLIINKIEGLECLPDWLFSNNHNLRKVKIEDNPKMTRLVPHLGGGGAPSRLSRLDITNCPSLRELPDDLHTLNALEKLFISRCPDLNSISSGGQQQGFTSLRRLIISDCEGLTNLPIEMVCAPSLETLILNNVSSITNMGMVIVWLHKATRLINLRIFQVPKFSIVNTLNGSLSLQNLSMGPFSSWNNVSFNESVGAMLLQCISLRELILFEMEHWDCLPDQLQHLTSLEILALRNFGMEALPEWFGNLESLNELRFIDCKKLRHLPSKQAMQRLSKLTSLSIFKCPLLLKENRSNNNEAPQIVDSEWPKISHITTVSVDGRPISFDRQGNH</sequence>
<feature type="domain" description="R13L1/DRL21-like LRR repeat region" evidence="11">
    <location>
        <begin position="1093"/>
        <end position="1157"/>
    </location>
</feature>
<dbReference type="InterPro" id="IPR041118">
    <property type="entry name" value="Rx_N"/>
</dbReference>
<evidence type="ECO:0000259" key="10">
    <source>
        <dbReference type="Pfam" id="PF23598"/>
    </source>
</evidence>
<keyword evidence="6" id="KW-0067">ATP-binding</keyword>
<dbReference type="InterPro" id="IPR056789">
    <property type="entry name" value="LRR_R13L1-DRL21"/>
</dbReference>
<keyword evidence="4" id="KW-0547">Nucleotide-binding</keyword>
<comment type="caution">
    <text evidence="12">The sequence shown here is derived from an EMBL/GenBank/DDBJ whole genome shotgun (WGS) entry which is preliminary data.</text>
</comment>
<dbReference type="FunFam" id="1.10.10.10:FF:000322">
    <property type="entry name" value="Probable disease resistance protein At1g63360"/>
    <property type="match status" value="1"/>
</dbReference>
<dbReference type="Pfam" id="PF00931">
    <property type="entry name" value="NB-ARC"/>
    <property type="match status" value="1"/>
</dbReference>
<dbReference type="SUPFAM" id="SSF52540">
    <property type="entry name" value="P-loop containing nucleoside triphosphate hydrolases"/>
    <property type="match status" value="1"/>
</dbReference>
<dbReference type="Pfam" id="PF25019">
    <property type="entry name" value="LRR_R13L1-DRL21"/>
    <property type="match status" value="1"/>
</dbReference>
<evidence type="ECO:0000256" key="3">
    <source>
        <dbReference type="ARBA" id="ARBA00022737"/>
    </source>
</evidence>
<name>A0ABD3DMH7_9LAMI</name>
<dbReference type="PANTHER" id="PTHR36766">
    <property type="entry name" value="PLANT BROAD-SPECTRUM MILDEW RESISTANCE PROTEIN RPW8"/>
    <property type="match status" value="1"/>
</dbReference>
<keyword evidence="5" id="KW-0611">Plant defense</keyword>
<dbReference type="GO" id="GO:0005524">
    <property type="term" value="F:ATP binding"/>
    <property type="evidence" value="ECO:0007669"/>
    <property type="project" value="UniProtKB-KW"/>
</dbReference>
<dbReference type="InterPro" id="IPR036388">
    <property type="entry name" value="WH-like_DNA-bd_sf"/>
</dbReference>
<comment type="similarity">
    <text evidence="1">Belongs to the disease resistance NB-LRR family.</text>
</comment>
<evidence type="ECO:0000259" key="9">
    <source>
        <dbReference type="Pfam" id="PF23559"/>
    </source>
</evidence>
<dbReference type="InterPro" id="IPR058922">
    <property type="entry name" value="WHD_DRP"/>
</dbReference>
<dbReference type="InterPro" id="IPR027417">
    <property type="entry name" value="P-loop_NTPase"/>
</dbReference>